<accession>A0ABV5JSJ0</accession>
<dbReference type="InterPro" id="IPR011010">
    <property type="entry name" value="DNA_brk_join_enz"/>
</dbReference>
<dbReference type="Proteomes" id="UP001589700">
    <property type="component" value="Unassembled WGS sequence"/>
</dbReference>
<feature type="domain" description="Tyr recombinase" evidence="5">
    <location>
        <begin position="175"/>
        <end position="378"/>
    </location>
</feature>
<keyword evidence="2" id="KW-0229">DNA integration</keyword>
<dbReference type="PROSITE" id="PS51898">
    <property type="entry name" value="TYR_RECOMBINASE"/>
    <property type="match status" value="1"/>
</dbReference>
<evidence type="ECO:0000256" key="3">
    <source>
        <dbReference type="ARBA" id="ARBA00023125"/>
    </source>
</evidence>
<evidence type="ECO:0000259" key="5">
    <source>
        <dbReference type="PROSITE" id="PS51898"/>
    </source>
</evidence>
<evidence type="ECO:0000313" key="6">
    <source>
        <dbReference type="EMBL" id="MFB9260685.1"/>
    </source>
</evidence>
<dbReference type="Pfam" id="PF00589">
    <property type="entry name" value="Phage_integrase"/>
    <property type="match status" value="1"/>
</dbReference>
<dbReference type="PANTHER" id="PTHR30629">
    <property type="entry name" value="PROPHAGE INTEGRASE"/>
    <property type="match status" value="1"/>
</dbReference>
<dbReference type="InterPro" id="IPR002104">
    <property type="entry name" value="Integrase_catalytic"/>
</dbReference>
<dbReference type="InterPro" id="IPR013762">
    <property type="entry name" value="Integrase-like_cat_sf"/>
</dbReference>
<comment type="caution">
    <text evidence="6">The sequence shown here is derived from an EMBL/GenBank/DDBJ whole genome shotgun (WGS) entry which is preliminary data.</text>
</comment>
<name>A0ABV5JSJ0_9ACTN</name>
<proteinExistence type="inferred from homology"/>
<dbReference type="InterPro" id="IPR010998">
    <property type="entry name" value="Integrase_recombinase_N"/>
</dbReference>
<sequence>MARPPLEIGTYGTITRTETAPGKWRARTRYRDHDGVTRLVERYGATGAAAERALKAALRDRARPAGGYEITGDTTITDLGTAWISSISRTGKVSPQTIEKYARTVRKHVVPALGGVRINEISVGKLELFLTTVEADGTARWCRVCLTGMFSMAARHDAIGQNPVRETSTRDRPATEIRAMTLEEVTLLRKNIAAWAGSNTMGPPRGDDLAELVDVLLGTGLRIGEALALRWPHIDLDSEIPTITVAATIAQVGGTYFLQETAKTKAGHRTVVLPPFVVDALRRQRDRELPAENELVFPSTRGGVRSPNNVRRQLRQARGEELGWVTFHTLRRTTATFIDRAVGVDAAAAQLGHSGTRVTTAHYVQKAALAPDLRDALEAMLDV</sequence>
<evidence type="ECO:0000313" key="7">
    <source>
        <dbReference type="Proteomes" id="UP001589700"/>
    </source>
</evidence>
<reference evidence="6 7" key="1">
    <citation type="submission" date="2024-09" db="EMBL/GenBank/DDBJ databases">
        <authorList>
            <person name="Sun Q."/>
            <person name="Mori K."/>
        </authorList>
    </citation>
    <scope>NUCLEOTIDE SEQUENCE [LARGE SCALE GENOMIC DNA]</scope>
    <source>
        <strain evidence="6 7">CCM 7659</strain>
    </source>
</reference>
<keyword evidence="7" id="KW-1185">Reference proteome</keyword>
<comment type="similarity">
    <text evidence="1">Belongs to the 'phage' integrase family.</text>
</comment>
<organism evidence="6 7">
    <name type="scientific">Dietzia aerolata</name>
    <dbReference type="NCBI Taxonomy" id="595984"/>
    <lineage>
        <taxon>Bacteria</taxon>
        <taxon>Bacillati</taxon>
        <taxon>Actinomycetota</taxon>
        <taxon>Actinomycetes</taxon>
        <taxon>Mycobacteriales</taxon>
        <taxon>Dietziaceae</taxon>
        <taxon>Dietzia</taxon>
    </lineage>
</organism>
<evidence type="ECO:0000256" key="4">
    <source>
        <dbReference type="ARBA" id="ARBA00023172"/>
    </source>
</evidence>
<dbReference type="InterPro" id="IPR050808">
    <property type="entry name" value="Phage_Integrase"/>
</dbReference>
<gene>
    <name evidence="6" type="ORF">ACFFVD_12815</name>
</gene>
<dbReference type="PANTHER" id="PTHR30629:SF2">
    <property type="entry name" value="PROPHAGE INTEGRASE INTS-RELATED"/>
    <property type="match status" value="1"/>
</dbReference>
<keyword evidence="4" id="KW-0233">DNA recombination</keyword>
<dbReference type="EMBL" id="JBHMDY010000008">
    <property type="protein sequence ID" value="MFB9260685.1"/>
    <property type="molecule type" value="Genomic_DNA"/>
</dbReference>
<dbReference type="Gene3D" id="1.10.443.10">
    <property type="entry name" value="Intergrase catalytic core"/>
    <property type="match status" value="1"/>
</dbReference>
<dbReference type="RefSeq" id="WP_182632955.1">
    <property type="nucleotide sequence ID" value="NZ_JAALDM010000217.1"/>
</dbReference>
<protein>
    <submittedName>
        <fullName evidence="6">Tyrosine-type recombinase/integrase</fullName>
    </submittedName>
</protein>
<dbReference type="CDD" id="cd01189">
    <property type="entry name" value="INT_ICEBs1_C_like"/>
    <property type="match status" value="1"/>
</dbReference>
<dbReference type="SUPFAM" id="SSF56349">
    <property type="entry name" value="DNA breaking-rejoining enzymes"/>
    <property type="match status" value="1"/>
</dbReference>
<dbReference type="Gene3D" id="1.10.150.130">
    <property type="match status" value="1"/>
</dbReference>
<evidence type="ECO:0000256" key="1">
    <source>
        <dbReference type="ARBA" id="ARBA00008857"/>
    </source>
</evidence>
<keyword evidence="3" id="KW-0238">DNA-binding</keyword>
<evidence type="ECO:0000256" key="2">
    <source>
        <dbReference type="ARBA" id="ARBA00022908"/>
    </source>
</evidence>